<evidence type="ECO:0000256" key="7">
    <source>
        <dbReference type="SAM" id="MobiDB-lite"/>
    </source>
</evidence>
<evidence type="ECO:0000313" key="10">
    <source>
        <dbReference type="EMBL" id="CAL1544072.1"/>
    </source>
</evidence>
<feature type="transmembrane region" description="Helical" evidence="8">
    <location>
        <begin position="677"/>
        <end position="698"/>
    </location>
</feature>
<feature type="compositionally biased region" description="Polar residues" evidence="7">
    <location>
        <begin position="11"/>
        <end position="26"/>
    </location>
</feature>
<keyword evidence="4" id="KW-0256">Endoplasmic reticulum</keyword>
<feature type="transmembrane region" description="Helical" evidence="8">
    <location>
        <begin position="533"/>
        <end position="553"/>
    </location>
</feature>
<accession>A0AAV2IDB0</accession>
<evidence type="ECO:0000256" key="6">
    <source>
        <dbReference type="ARBA" id="ARBA00023136"/>
    </source>
</evidence>
<dbReference type="GO" id="GO:0005789">
    <property type="term" value="C:endoplasmic reticulum membrane"/>
    <property type="evidence" value="ECO:0007669"/>
    <property type="project" value="UniProtKB-SubCell"/>
</dbReference>
<evidence type="ECO:0000256" key="5">
    <source>
        <dbReference type="ARBA" id="ARBA00022989"/>
    </source>
</evidence>
<comment type="subcellular location">
    <subcellularLocation>
        <location evidence="1">Endoplasmic reticulum membrane</location>
        <topology evidence="1">Multi-pass membrane protein</topology>
    </subcellularLocation>
</comment>
<feature type="domain" description="Peptidase S54 rhomboid" evidence="9">
    <location>
        <begin position="524"/>
        <end position="660"/>
    </location>
</feature>
<comment type="caution">
    <text evidence="10">The sequence shown here is derived from an EMBL/GenBank/DDBJ whole genome shotgun (WGS) entry which is preliminary data.</text>
</comment>
<feature type="region of interest" description="Disordered" evidence="7">
    <location>
        <begin position="183"/>
        <end position="220"/>
    </location>
</feature>
<dbReference type="InterPro" id="IPR022764">
    <property type="entry name" value="Peptidase_S54_rhomboid_dom"/>
</dbReference>
<evidence type="ECO:0000256" key="8">
    <source>
        <dbReference type="SAM" id="Phobius"/>
    </source>
</evidence>
<dbReference type="EMBL" id="CAXITT010000595">
    <property type="protein sequence ID" value="CAL1544072.1"/>
    <property type="molecule type" value="Genomic_DNA"/>
</dbReference>
<protein>
    <recommendedName>
        <fullName evidence="9">Peptidase S54 rhomboid domain-containing protein</fullName>
    </recommendedName>
</protein>
<feature type="region of interest" description="Disordered" evidence="7">
    <location>
        <begin position="1"/>
        <end position="26"/>
    </location>
</feature>
<reference evidence="10 11" key="1">
    <citation type="submission" date="2024-04" db="EMBL/GenBank/DDBJ databases">
        <authorList>
            <consortium name="Genoscope - CEA"/>
            <person name="William W."/>
        </authorList>
    </citation>
    <scope>NUCLEOTIDE SEQUENCE [LARGE SCALE GENOMIC DNA]</scope>
</reference>
<evidence type="ECO:0000256" key="1">
    <source>
        <dbReference type="ARBA" id="ARBA00004477"/>
    </source>
</evidence>
<dbReference type="PANTHER" id="PTHR45965">
    <property type="entry name" value="INACTIVE RHOMBOID PROTEIN"/>
    <property type="match status" value="1"/>
</dbReference>
<keyword evidence="6 8" id="KW-0472">Membrane</keyword>
<feature type="transmembrane region" description="Helical" evidence="8">
    <location>
        <begin position="278"/>
        <end position="301"/>
    </location>
</feature>
<name>A0AAV2IDB0_LYMST</name>
<dbReference type="SUPFAM" id="SSF144091">
    <property type="entry name" value="Rhomboid-like"/>
    <property type="match status" value="1"/>
</dbReference>
<dbReference type="AlphaFoldDB" id="A0AAV2IDB0"/>
<keyword evidence="11" id="KW-1185">Reference proteome</keyword>
<evidence type="ECO:0000256" key="3">
    <source>
        <dbReference type="ARBA" id="ARBA00022692"/>
    </source>
</evidence>
<keyword evidence="5 8" id="KW-1133">Transmembrane helix</keyword>
<dbReference type="GO" id="GO:0004252">
    <property type="term" value="F:serine-type endopeptidase activity"/>
    <property type="evidence" value="ECO:0007669"/>
    <property type="project" value="InterPro"/>
</dbReference>
<evidence type="ECO:0000256" key="2">
    <source>
        <dbReference type="ARBA" id="ARBA00009045"/>
    </source>
</evidence>
<feature type="transmembrane region" description="Helical" evidence="8">
    <location>
        <begin position="565"/>
        <end position="586"/>
    </location>
</feature>
<gene>
    <name evidence="10" type="ORF">GSLYS_00017585001</name>
</gene>
<keyword evidence="3 8" id="KW-0812">Transmembrane</keyword>
<dbReference type="Proteomes" id="UP001497497">
    <property type="component" value="Unassembled WGS sequence"/>
</dbReference>
<dbReference type="Pfam" id="PF01694">
    <property type="entry name" value="Rhomboid"/>
    <property type="match status" value="1"/>
</dbReference>
<dbReference type="FunFam" id="1.20.1540.10:FF:000025">
    <property type="entry name" value="Putative rhomboid family"/>
    <property type="match status" value="1"/>
</dbReference>
<evidence type="ECO:0000256" key="4">
    <source>
        <dbReference type="ARBA" id="ARBA00022824"/>
    </source>
</evidence>
<dbReference type="PANTHER" id="PTHR45965:SF3">
    <property type="entry name" value="INACTIVE RHOMBOID PROTEIN 1"/>
    <property type="match status" value="1"/>
</dbReference>
<evidence type="ECO:0000259" key="9">
    <source>
        <dbReference type="Pfam" id="PF01694"/>
    </source>
</evidence>
<proteinExistence type="inferred from homology"/>
<dbReference type="InterPro" id="IPR035952">
    <property type="entry name" value="Rhomboid-like_sf"/>
</dbReference>
<feature type="transmembrane region" description="Helical" evidence="8">
    <location>
        <begin position="620"/>
        <end position="640"/>
    </location>
</feature>
<comment type="similarity">
    <text evidence="2">Belongs to the peptidase S54 family.</text>
</comment>
<dbReference type="Gene3D" id="1.20.1540.10">
    <property type="entry name" value="Rhomboid-like"/>
    <property type="match status" value="1"/>
</dbReference>
<feature type="transmembrane region" description="Helical" evidence="8">
    <location>
        <begin position="646"/>
        <end position="665"/>
    </location>
</feature>
<evidence type="ECO:0000313" key="11">
    <source>
        <dbReference type="Proteomes" id="UP001497497"/>
    </source>
</evidence>
<dbReference type="InterPro" id="IPR051512">
    <property type="entry name" value="Inactive_Rhomboid"/>
</dbReference>
<dbReference type="GO" id="GO:0050708">
    <property type="term" value="P:regulation of protein secretion"/>
    <property type="evidence" value="ECO:0007669"/>
    <property type="project" value="TreeGrafter"/>
</dbReference>
<organism evidence="10 11">
    <name type="scientific">Lymnaea stagnalis</name>
    <name type="common">Great pond snail</name>
    <name type="synonym">Helix stagnalis</name>
    <dbReference type="NCBI Taxonomy" id="6523"/>
    <lineage>
        <taxon>Eukaryota</taxon>
        <taxon>Metazoa</taxon>
        <taxon>Spiralia</taxon>
        <taxon>Lophotrochozoa</taxon>
        <taxon>Mollusca</taxon>
        <taxon>Gastropoda</taxon>
        <taxon>Heterobranchia</taxon>
        <taxon>Euthyneura</taxon>
        <taxon>Panpulmonata</taxon>
        <taxon>Hygrophila</taxon>
        <taxon>Lymnaeoidea</taxon>
        <taxon>Lymnaeidae</taxon>
        <taxon>Lymnaea</taxon>
    </lineage>
</organism>
<dbReference type="GO" id="GO:0042058">
    <property type="term" value="P:regulation of epidermal growth factor receptor signaling pathway"/>
    <property type="evidence" value="ECO:0007669"/>
    <property type="project" value="TreeGrafter"/>
</dbReference>
<sequence length="736" mass="82572">MDENQEYEGGSSPTSAAGSKTKMQQYKSKARKSIAEFFGVGEEDEKNAMRWDKRRLRIASSIGKGIKEEYLQQDFTDGMPLKDPFARTSRQMSRASTISAFGAGPRRDTRKKSVIAMTVKGISQISANRQEMMRKKSFKQQGQSFPRQSIRPTVEEIMRPTEDGFSLVDDVFYDERPAGITQHAKAAPKPELAGGPSAPGWRRKPPQALPSTPGEDMTDGFGFQKIKDRVIQSAMVRDKRQMGMGIMGAMTRRRLKSTVLMTKEIKQQLDDIDDHRPYFTYWVTFVQIVIFIVSLAVYGIAPIGIQTTIESANVRMPNLAIQTETHIEKDNLWIGPRQADLIHLGAKYSPCMRIDENLNTAIGYDRVEERASACCIRNDGSGCVQTVKAGCSEILSRWEKWSSDNHGPDGRTGGSVCGQDPKYCNNPSSTPPFEWSDDITKWPICTETAKPNQSVASTKDQHMSCEILGRPCCFGIQGECIITTREHCDLKRGFFHDEAALCSQVNCFQEICGMIPFANPDAPDQFYRLWTSLFLHGGIVHLLITILFQMWIMRDLEKLMGAIRITIIYIGSGVAGNLASCTFIPYQVEAGPSGAQFGVAACLLVEVLQSYQMYKHPSLAILKLIGPLFFFFILGLLPWLDNWAHIFGFFFGFLLAFSLMPYVSFGQYDRRRKIISIIVCLGGAIGLFTILVLIFYVAPLTDCQWCIYLNCIPFTPDFCDNMAVKLKKNATYSSYI</sequence>